<gene>
    <name evidence="2" type="ORF">CYMTET_47481</name>
</gene>
<evidence type="ECO:0000313" key="2">
    <source>
        <dbReference type="EMBL" id="KAK3242841.1"/>
    </source>
</evidence>
<proteinExistence type="predicted"/>
<comment type="caution">
    <text evidence="2">The sequence shown here is derived from an EMBL/GenBank/DDBJ whole genome shotgun (WGS) entry which is preliminary data.</text>
</comment>
<feature type="compositionally biased region" description="Basic and acidic residues" evidence="1">
    <location>
        <begin position="1"/>
        <end position="46"/>
    </location>
</feature>
<sequence length="160" mass="18381">MGVKDSFKDLENRVHEREVSLKKARQEDRVAGIREEEQHRTVENETVHTPSRTPPRQEPQAQSNLEATQQEMRELQQRIGATLGNVMQADEAEAAVRFHDLVWKSIELGAFGKLNRLQSLNQACKTRDTHMISQDQYAAIYKDMKEVITSEWGSAPMMCE</sequence>
<dbReference type="Proteomes" id="UP001190700">
    <property type="component" value="Unassembled WGS sequence"/>
</dbReference>
<name>A0AAE0EW46_9CHLO</name>
<reference evidence="2 3" key="1">
    <citation type="journal article" date="2015" name="Genome Biol. Evol.">
        <title>Comparative Genomics of a Bacterivorous Green Alga Reveals Evolutionary Causalities and Consequences of Phago-Mixotrophic Mode of Nutrition.</title>
        <authorList>
            <person name="Burns J.A."/>
            <person name="Paasch A."/>
            <person name="Narechania A."/>
            <person name="Kim E."/>
        </authorList>
    </citation>
    <scope>NUCLEOTIDE SEQUENCE [LARGE SCALE GENOMIC DNA]</scope>
    <source>
        <strain evidence="2 3">PLY_AMNH</strain>
    </source>
</reference>
<dbReference type="AlphaFoldDB" id="A0AAE0EW46"/>
<organism evidence="2 3">
    <name type="scientific">Cymbomonas tetramitiformis</name>
    <dbReference type="NCBI Taxonomy" id="36881"/>
    <lineage>
        <taxon>Eukaryota</taxon>
        <taxon>Viridiplantae</taxon>
        <taxon>Chlorophyta</taxon>
        <taxon>Pyramimonadophyceae</taxon>
        <taxon>Pyramimonadales</taxon>
        <taxon>Pyramimonadaceae</taxon>
        <taxon>Cymbomonas</taxon>
    </lineage>
</organism>
<keyword evidence="3" id="KW-1185">Reference proteome</keyword>
<accession>A0AAE0EW46</accession>
<protein>
    <submittedName>
        <fullName evidence="2">Uncharacterized protein</fullName>
    </submittedName>
</protein>
<evidence type="ECO:0000313" key="3">
    <source>
        <dbReference type="Proteomes" id="UP001190700"/>
    </source>
</evidence>
<dbReference type="EMBL" id="LGRX02033113">
    <property type="protein sequence ID" value="KAK3242841.1"/>
    <property type="molecule type" value="Genomic_DNA"/>
</dbReference>
<feature type="compositionally biased region" description="Polar residues" evidence="1">
    <location>
        <begin position="59"/>
        <end position="69"/>
    </location>
</feature>
<feature type="region of interest" description="Disordered" evidence="1">
    <location>
        <begin position="1"/>
        <end position="69"/>
    </location>
</feature>
<evidence type="ECO:0000256" key="1">
    <source>
        <dbReference type="SAM" id="MobiDB-lite"/>
    </source>
</evidence>